<gene>
    <name evidence="2" type="ORF">F8237_01860</name>
</gene>
<feature type="compositionally biased region" description="Basic and acidic residues" evidence="1">
    <location>
        <begin position="113"/>
        <end position="122"/>
    </location>
</feature>
<sequence>MTEQSRFHPWTPIDIRRAAMIWQRDFADHHGESDGPWGAQGEVFATIAHAIGKTVDGVAARFLRFGASFSAGPRGGGPTEQAQADFERRSAARDRQDLTARVFGDPPPGYSALDKRRAGVRP</sequence>
<evidence type="ECO:0000313" key="3">
    <source>
        <dbReference type="Proteomes" id="UP000325641"/>
    </source>
</evidence>
<evidence type="ECO:0000313" key="2">
    <source>
        <dbReference type="EMBL" id="QFI71228.1"/>
    </source>
</evidence>
<dbReference type="OrthoDB" id="8256169at2"/>
<accession>A0A5P6NZI1</accession>
<dbReference type="AlphaFoldDB" id="A0A5P6NZI1"/>
<dbReference type="KEGG" id="bbet:F8237_01860"/>
<protein>
    <submittedName>
        <fullName evidence="2">Uncharacterized protein</fullName>
    </submittedName>
</protein>
<evidence type="ECO:0000256" key="1">
    <source>
        <dbReference type="SAM" id="MobiDB-lite"/>
    </source>
</evidence>
<feature type="region of interest" description="Disordered" evidence="1">
    <location>
        <begin position="69"/>
        <end position="122"/>
    </location>
</feature>
<name>A0A5P6NZI1_9BRAD</name>
<dbReference type="RefSeq" id="WP_151642138.1">
    <property type="nucleotide sequence ID" value="NZ_CP044543.1"/>
</dbReference>
<proteinExistence type="predicted"/>
<organism evidence="2 3">
    <name type="scientific">Bradyrhizobium betae</name>
    <dbReference type="NCBI Taxonomy" id="244734"/>
    <lineage>
        <taxon>Bacteria</taxon>
        <taxon>Pseudomonadati</taxon>
        <taxon>Pseudomonadota</taxon>
        <taxon>Alphaproteobacteria</taxon>
        <taxon>Hyphomicrobiales</taxon>
        <taxon>Nitrobacteraceae</taxon>
        <taxon>Bradyrhizobium</taxon>
    </lineage>
</organism>
<dbReference type="Proteomes" id="UP000325641">
    <property type="component" value="Chromosome"/>
</dbReference>
<feature type="compositionally biased region" description="Basic and acidic residues" evidence="1">
    <location>
        <begin position="85"/>
        <end position="98"/>
    </location>
</feature>
<reference evidence="3" key="1">
    <citation type="submission" date="2019-10" db="EMBL/GenBank/DDBJ databases">
        <title>Complete Genome Sequence of Bradyrhizobium betae type strain PL7HG1T.</title>
        <authorList>
            <person name="Bromfield E.S.P."/>
            <person name="Cloutier S."/>
        </authorList>
    </citation>
    <scope>NUCLEOTIDE SEQUENCE [LARGE SCALE GENOMIC DNA]</scope>
    <source>
        <strain evidence="3">PL7HG1</strain>
    </source>
</reference>
<dbReference type="EMBL" id="CP044543">
    <property type="protein sequence ID" value="QFI71228.1"/>
    <property type="molecule type" value="Genomic_DNA"/>
</dbReference>